<feature type="transmembrane region" description="Helical" evidence="1">
    <location>
        <begin position="169"/>
        <end position="189"/>
    </location>
</feature>
<dbReference type="Pfam" id="PF18940">
    <property type="entry name" value="DUF5687"/>
    <property type="match status" value="1"/>
</dbReference>
<gene>
    <name evidence="2" type="ORF">DF185_07200</name>
</gene>
<feature type="transmembrane region" description="Helical" evidence="1">
    <location>
        <begin position="111"/>
        <end position="131"/>
    </location>
</feature>
<name>A0A2V4A196_9BACT</name>
<feature type="transmembrane region" description="Helical" evidence="1">
    <location>
        <begin position="307"/>
        <end position="329"/>
    </location>
</feature>
<reference evidence="2 3" key="1">
    <citation type="submission" date="2018-05" db="EMBL/GenBank/DDBJ databases">
        <title>Marinifilum breve JC075T sp. nov., a marine bacterium isolated from Yongle Blue Hole in the South China Sea.</title>
        <authorList>
            <person name="Fu T."/>
        </authorList>
    </citation>
    <scope>NUCLEOTIDE SEQUENCE [LARGE SCALE GENOMIC DNA]</scope>
    <source>
        <strain evidence="2 3">JC075</strain>
    </source>
</reference>
<keyword evidence="1" id="KW-0812">Transmembrane</keyword>
<keyword evidence="1" id="KW-1133">Transmembrane helix</keyword>
<evidence type="ECO:0000256" key="1">
    <source>
        <dbReference type="SAM" id="Phobius"/>
    </source>
</evidence>
<dbReference type="RefSeq" id="WP_110360061.1">
    <property type="nucleotide sequence ID" value="NZ_QFLI01000002.1"/>
</dbReference>
<dbReference type="InterPro" id="IPR043742">
    <property type="entry name" value="DUF5687"/>
</dbReference>
<protein>
    <submittedName>
        <fullName evidence="2">Uncharacterized protein</fullName>
    </submittedName>
</protein>
<feature type="transmembrane region" description="Helical" evidence="1">
    <location>
        <begin position="63"/>
        <end position="81"/>
    </location>
</feature>
<comment type="caution">
    <text evidence="2">The sequence shown here is derived from an EMBL/GenBank/DDBJ whole genome shotgun (WGS) entry which is preliminary data.</text>
</comment>
<sequence>MQKFTLLSHQWKAATRSAAVSKSVGIKVFMGFVFFILFLELLGGGFYLGSALAKSSANPIADLMRYGVYFFLAILLFRYMLQKLPTLMVKPYLILPIKKSKLVNFMLTKPLFNSLNILPLSFVLAITLGLHKQMDAYSFWVIVATVMTGDLFVNYLSIYIKRVQIKHEYVFYLFLASVAALLFLDQFAIIDLQAFSSLVFMQVIAQPLWLLTGLLLFAMAYYLNFQLLYNHFSLEDFGKGDTNQRSSLENLNYLDRFGKIGTFALLELKMCVRNKRTRTMLFMAPLFLLYGLFFYNDPKNLDMNGFLIFIGIFISGGFMMNFGLYFFAWESGHFDLMLTTNNTYKDYIKAKYYLMLSSSIILFLLSTFYVYYGLNVLLVNCACFLFNIGINSLLLLYFATNNNQYMDLSKGASFNYQGVSGRHFVLIIPLLVLPILIYIPFGLLDQSNIGITIIGTIGLLGILFREKLLDIITQRFINKRYQMSEGFRDK</sequence>
<keyword evidence="1" id="KW-0472">Membrane</keyword>
<proteinExistence type="predicted"/>
<accession>A0A2V4A196</accession>
<feature type="transmembrane region" description="Helical" evidence="1">
    <location>
        <begin position="279"/>
        <end position="295"/>
    </location>
</feature>
<feature type="transmembrane region" description="Helical" evidence="1">
    <location>
        <begin position="209"/>
        <end position="229"/>
    </location>
</feature>
<feature type="transmembrane region" description="Helical" evidence="1">
    <location>
        <begin position="447"/>
        <end position="464"/>
    </location>
</feature>
<dbReference type="AlphaFoldDB" id="A0A2V4A196"/>
<dbReference type="OrthoDB" id="1014144at2"/>
<evidence type="ECO:0000313" key="2">
    <source>
        <dbReference type="EMBL" id="PXY02428.1"/>
    </source>
</evidence>
<feature type="transmembrane region" description="Helical" evidence="1">
    <location>
        <begin position="28"/>
        <end position="48"/>
    </location>
</feature>
<organism evidence="2 3">
    <name type="scientific">Marinifilum breve</name>
    <dbReference type="NCBI Taxonomy" id="2184082"/>
    <lineage>
        <taxon>Bacteria</taxon>
        <taxon>Pseudomonadati</taxon>
        <taxon>Bacteroidota</taxon>
        <taxon>Bacteroidia</taxon>
        <taxon>Marinilabiliales</taxon>
        <taxon>Marinifilaceae</taxon>
    </lineage>
</organism>
<feature type="transmembrane region" description="Helical" evidence="1">
    <location>
        <begin position="377"/>
        <end position="400"/>
    </location>
</feature>
<evidence type="ECO:0000313" key="3">
    <source>
        <dbReference type="Proteomes" id="UP000248079"/>
    </source>
</evidence>
<feature type="transmembrane region" description="Helical" evidence="1">
    <location>
        <begin position="421"/>
        <end position="441"/>
    </location>
</feature>
<keyword evidence="3" id="KW-1185">Reference proteome</keyword>
<dbReference type="Proteomes" id="UP000248079">
    <property type="component" value="Unassembled WGS sequence"/>
</dbReference>
<feature type="transmembrane region" description="Helical" evidence="1">
    <location>
        <begin position="350"/>
        <end position="371"/>
    </location>
</feature>
<dbReference type="EMBL" id="QFLI01000002">
    <property type="protein sequence ID" value="PXY02428.1"/>
    <property type="molecule type" value="Genomic_DNA"/>
</dbReference>
<feature type="transmembrane region" description="Helical" evidence="1">
    <location>
        <begin position="137"/>
        <end position="157"/>
    </location>
</feature>